<dbReference type="Gene3D" id="1.25.40.10">
    <property type="entry name" value="Tetratricopeptide repeat domain"/>
    <property type="match status" value="2"/>
</dbReference>
<dbReference type="PROSITE" id="PS50005">
    <property type="entry name" value="TPR"/>
    <property type="match status" value="5"/>
</dbReference>
<evidence type="ECO:0000256" key="1">
    <source>
        <dbReference type="ARBA" id="ARBA00022737"/>
    </source>
</evidence>
<dbReference type="Gene3D" id="3.90.176.10">
    <property type="entry name" value="Toxin ADP-ribosyltransferase, Chain A, domain 1"/>
    <property type="match status" value="1"/>
</dbReference>
<dbReference type="Pfam" id="PF13374">
    <property type="entry name" value="TPR_10"/>
    <property type="match status" value="1"/>
</dbReference>
<evidence type="ECO:0000313" key="4">
    <source>
        <dbReference type="EMBL" id="CAF1472959.1"/>
    </source>
</evidence>
<feature type="repeat" description="TPR" evidence="3">
    <location>
        <begin position="685"/>
        <end position="718"/>
    </location>
</feature>
<dbReference type="PANTHER" id="PTHR45641">
    <property type="entry name" value="TETRATRICOPEPTIDE REPEAT PROTEIN (AFU_ORTHOLOGUE AFUA_6G03870)"/>
    <property type="match status" value="1"/>
</dbReference>
<name>A0A815R7I5_ADIRI</name>
<dbReference type="Proteomes" id="UP000663828">
    <property type="component" value="Unassembled WGS sequence"/>
</dbReference>
<gene>
    <name evidence="4" type="ORF">EDS130_LOCUS40915</name>
    <name evidence="5" type="ORF">XAT740_LOCUS39888</name>
</gene>
<sequence length="915" mass="106740">MNDHTSSQASIDCRYLRQYIAQGYLLIWLDHNIDETNEECQNILKLLNNVDNTINIFTNPDECVDFFTETNGIKTFLILNNILGEQIIPLIHDIPQLDQIYIFSRTNLSSDHEWIKKWPKIKHVHSEITSLCNTLKMVIRQTNQDSIITSVISPNEIKESKNLNELEPTFMYSQIFKDILLKMNYSDNSIAEFITFCRNKNFGSTININRFEKEYHDKSPIWWYTWPAFIYSTLNDSLRKLESDTIIKMGFFIRHLHDQIQQLYDEKRDSFGKKSFKVYRGQGLSKEHFEKVVKAKGGLLSFNNFLSTTESKRVSSMFALSASTAPDTIGVLFIMSIDPSISSTPFACIKEYSFSAEEKEILFSMHTIFRIGNIKKHVSYDQVYEIELQLTADDDQDLRILTDWLSKDVEDEIGWKRLCNLLIKIGQLEKAEEFYNTLIEQTSDVQDLIHYCGQLAFIKFQQDDKKMWVWYHVKINELRRTTSSNHSDFNNKIITTNMNLSEDSKTVMIDDSDCTSASEAVLKCDVMSMEEFQEKQVSANAFRFYEKALADFERNLRSTTIYNSVDPVDDDLKQTCPLLWFQRKMLEIRQKYLHPTHPDIARSYGVIAPLYSEREDHYQARSFYQKSIDIYEKILPSNHPILACLYNNIGLTYECTSEYSQALFFLKKSLEIGEKALPPDHPDLNSTYGNIGAIYQLLNEYSNAIVYYQKRLAIHQRQLPLNDLKLADDYENIGLMYNKLNDYANGIVYYEKRLAIHQQQLLSNDMRLIDSYENIGTMYSKLNDDANAIVFYEKALDFAEKYSPSEYATMFIYSFRIARLYEKSENYWQSVFFYEKAVGINRYLSSNPLNLALCYNNIGAAYTKLGENWEALVYLENALKMKKSCSSEDESCLGSIEDNVNRLKELLNENEDQSE</sequence>
<dbReference type="SUPFAM" id="SSF56399">
    <property type="entry name" value="ADP-ribosylation"/>
    <property type="match status" value="1"/>
</dbReference>
<evidence type="ECO:0000256" key="3">
    <source>
        <dbReference type="PROSITE-ProRule" id="PRU00339"/>
    </source>
</evidence>
<organism evidence="4 7">
    <name type="scientific">Adineta ricciae</name>
    <name type="common">Rotifer</name>
    <dbReference type="NCBI Taxonomy" id="249248"/>
    <lineage>
        <taxon>Eukaryota</taxon>
        <taxon>Metazoa</taxon>
        <taxon>Spiralia</taxon>
        <taxon>Gnathifera</taxon>
        <taxon>Rotifera</taxon>
        <taxon>Eurotatoria</taxon>
        <taxon>Bdelloidea</taxon>
        <taxon>Adinetida</taxon>
        <taxon>Adinetidae</taxon>
        <taxon>Adineta</taxon>
    </lineage>
</organism>
<accession>A0A815R7I5</accession>
<proteinExistence type="predicted"/>
<evidence type="ECO:0000313" key="5">
    <source>
        <dbReference type="EMBL" id="CAF1505080.1"/>
    </source>
</evidence>
<dbReference type="AlphaFoldDB" id="A0A815R7I5"/>
<dbReference type="EMBL" id="CAJNOJ010000513">
    <property type="protein sequence ID" value="CAF1472959.1"/>
    <property type="molecule type" value="Genomic_DNA"/>
</dbReference>
<keyword evidence="6" id="KW-1185">Reference proteome</keyword>
<keyword evidence="2 3" id="KW-0802">TPR repeat</keyword>
<evidence type="ECO:0000313" key="6">
    <source>
        <dbReference type="Proteomes" id="UP000663828"/>
    </source>
</evidence>
<dbReference type="Pfam" id="PF13181">
    <property type="entry name" value="TPR_8"/>
    <property type="match status" value="2"/>
</dbReference>
<feature type="repeat" description="TPR" evidence="3">
    <location>
        <begin position="769"/>
        <end position="802"/>
    </location>
</feature>
<feature type="repeat" description="TPR" evidence="3">
    <location>
        <begin position="643"/>
        <end position="676"/>
    </location>
</feature>
<dbReference type="OrthoDB" id="10050198at2759"/>
<dbReference type="Pfam" id="PF13424">
    <property type="entry name" value="TPR_12"/>
    <property type="match status" value="2"/>
</dbReference>
<dbReference type="PANTHER" id="PTHR45641:SF19">
    <property type="entry name" value="NEPHROCYSTIN-3"/>
    <property type="match status" value="1"/>
</dbReference>
<feature type="repeat" description="TPR" evidence="3">
    <location>
        <begin position="852"/>
        <end position="885"/>
    </location>
</feature>
<dbReference type="PROSITE" id="PS51996">
    <property type="entry name" value="TR_MART"/>
    <property type="match status" value="1"/>
</dbReference>
<dbReference type="InterPro" id="IPR011990">
    <property type="entry name" value="TPR-like_helical_dom_sf"/>
</dbReference>
<dbReference type="EMBL" id="CAJNOR010004475">
    <property type="protein sequence ID" value="CAF1505080.1"/>
    <property type="molecule type" value="Genomic_DNA"/>
</dbReference>
<feature type="repeat" description="TPR" evidence="3">
    <location>
        <begin position="727"/>
        <end position="760"/>
    </location>
</feature>
<evidence type="ECO:0000256" key="2">
    <source>
        <dbReference type="ARBA" id="ARBA00022803"/>
    </source>
</evidence>
<reference evidence="4" key="1">
    <citation type="submission" date="2021-02" db="EMBL/GenBank/DDBJ databases">
        <authorList>
            <person name="Nowell W R."/>
        </authorList>
    </citation>
    <scope>NUCLEOTIDE SEQUENCE</scope>
</reference>
<evidence type="ECO:0000313" key="7">
    <source>
        <dbReference type="Proteomes" id="UP000663852"/>
    </source>
</evidence>
<dbReference type="InterPro" id="IPR019734">
    <property type="entry name" value="TPR_rpt"/>
</dbReference>
<dbReference type="Proteomes" id="UP000663852">
    <property type="component" value="Unassembled WGS sequence"/>
</dbReference>
<dbReference type="SMART" id="SM00028">
    <property type="entry name" value="TPR"/>
    <property type="match status" value="8"/>
</dbReference>
<keyword evidence="1" id="KW-0677">Repeat</keyword>
<protein>
    <submittedName>
        <fullName evidence="4">Uncharacterized protein</fullName>
    </submittedName>
</protein>
<dbReference type="SUPFAM" id="SSF48452">
    <property type="entry name" value="TPR-like"/>
    <property type="match status" value="2"/>
</dbReference>
<comment type="caution">
    <text evidence="4">The sequence shown here is derived from an EMBL/GenBank/DDBJ whole genome shotgun (WGS) entry which is preliminary data.</text>
</comment>